<protein>
    <recommendedName>
        <fullName evidence="1">non-specific serine/threonine protein kinase</fullName>
        <ecNumber evidence="1">2.7.11.1</ecNumber>
    </recommendedName>
</protein>
<dbReference type="GO" id="GO:0005524">
    <property type="term" value="F:ATP binding"/>
    <property type="evidence" value="ECO:0007669"/>
    <property type="project" value="UniProtKB-UniRule"/>
</dbReference>
<dbReference type="PROSITE" id="PS00107">
    <property type="entry name" value="PROTEIN_KINASE_ATP"/>
    <property type="match status" value="1"/>
</dbReference>
<feature type="domain" description="Protein kinase" evidence="10">
    <location>
        <begin position="35"/>
        <end position="296"/>
    </location>
</feature>
<dbReference type="Proteomes" id="UP000017127">
    <property type="component" value="Unassembled WGS sequence"/>
</dbReference>
<proteinExistence type="predicted"/>
<name>U7QHD5_9CYAN</name>
<dbReference type="EMBL" id="AUZM01000023">
    <property type="protein sequence ID" value="ERT07313.1"/>
    <property type="molecule type" value="Genomic_DNA"/>
</dbReference>
<dbReference type="InterPro" id="IPR008629">
    <property type="entry name" value="GUN4-like"/>
</dbReference>
<dbReference type="Gene3D" id="1.25.40.620">
    <property type="match status" value="1"/>
</dbReference>
<dbReference type="CDD" id="cd16383">
    <property type="entry name" value="GUN4"/>
    <property type="match status" value="1"/>
</dbReference>
<comment type="catalytic activity">
    <reaction evidence="7">
        <text>L-threonyl-[protein] + ATP = O-phospho-L-threonyl-[protein] + ADP + H(+)</text>
        <dbReference type="Rhea" id="RHEA:46608"/>
        <dbReference type="Rhea" id="RHEA-COMP:11060"/>
        <dbReference type="Rhea" id="RHEA-COMP:11605"/>
        <dbReference type="ChEBI" id="CHEBI:15378"/>
        <dbReference type="ChEBI" id="CHEBI:30013"/>
        <dbReference type="ChEBI" id="CHEBI:30616"/>
        <dbReference type="ChEBI" id="CHEBI:61977"/>
        <dbReference type="ChEBI" id="CHEBI:456216"/>
        <dbReference type="EC" id="2.7.11.1"/>
    </reaction>
</comment>
<keyword evidence="12" id="KW-1185">Reference proteome</keyword>
<keyword evidence="4 9" id="KW-0547">Nucleotide-binding</keyword>
<evidence type="ECO:0000256" key="5">
    <source>
        <dbReference type="ARBA" id="ARBA00022777"/>
    </source>
</evidence>
<dbReference type="InterPro" id="IPR000719">
    <property type="entry name" value="Prot_kinase_dom"/>
</dbReference>
<evidence type="ECO:0000256" key="7">
    <source>
        <dbReference type="ARBA" id="ARBA00047899"/>
    </source>
</evidence>
<organism evidence="11 12">
    <name type="scientific">Lyngbya aestuarii BL J</name>
    <dbReference type="NCBI Taxonomy" id="1348334"/>
    <lineage>
        <taxon>Bacteria</taxon>
        <taxon>Bacillati</taxon>
        <taxon>Cyanobacteriota</taxon>
        <taxon>Cyanophyceae</taxon>
        <taxon>Oscillatoriophycideae</taxon>
        <taxon>Oscillatoriales</taxon>
        <taxon>Microcoleaceae</taxon>
        <taxon>Lyngbya</taxon>
    </lineage>
</organism>
<comment type="caution">
    <text evidence="11">The sequence shown here is derived from an EMBL/GenBank/DDBJ whole genome shotgun (WGS) entry which is preliminary data.</text>
</comment>
<keyword evidence="2" id="KW-0723">Serine/threonine-protein kinase</keyword>
<dbReference type="PATRIC" id="fig|1348334.3.peg.2653"/>
<dbReference type="InterPro" id="IPR017441">
    <property type="entry name" value="Protein_kinase_ATP_BS"/>
</dbReference>
<dbReference type="Gene3D" id="1.10.510.10">
    <property type="entry name" value="Transferase(Phosphotransferase) domain 1"/>
    <property type="match status" value="1"/>
</dbReference>
<dbReference type="PROSITE" id="PS50011">
    <property type="entry name" value="PROTEIN_KINASE_DOM"/>
    <property type="match status" value="1"/>
</dbReference>
<dbReference type="SMART" id="SM00220">
    <property type="entry name" value="S_TKc"/>
    <property type="match status" value="1"/>
</dbReference>
<keyword evidence="6 9" id="KW-0067">ATP-binding</keyword>
<evidence type="ECO:0000256" key="1">
    <source>
        <dbReference type="ARBA" id="ARBA00012513"/>
    </source>
</evidence>
<sequence>MYQCLNPDCLYENPSDSDPKFCQYCGSKLRLTERYIAIEIIGQGGFGRTFKAIDRHQFDDFCVIKQFLPVAKETETRHKATELFQREARQLKLLGQHPQIPQLYAYFTAQDDKRQYLVQEFIDGNNLQQELEISGAFTETQIRQLLADLLTVLQFVHTNQVIHRDIKPENIIRRSIDNKLVLVDFGASKYIPPNLSKTEKMTVIGTPEYASPEQIQENSRATFASDIYSLGITCIHLLTGLSPLELEDETGTWIWQNYLNLADPVSEELIELLDKMLCKDAKIRYQSVQEVLQDFASLPNEPGRNYYSKLIKLLKAKKWKEADEETAKIMLKVANREQQGWLNNQSLEDFPCAHLRTIDQVWLQYSAGKFGFTVQKEIYIESGNKLSQYDKKAFDRFGDVIGWRKENVIKKGWFAWELNYDNLNFSQSAPRGHLPAVAMQPLIKRFFQGERIGTFFSTLVKRLDVCKI</sequence>
<evidence type="ECO:0000256" key="4">
    <source>
        <dbReference type="ARBA" id="ARBA00022741"/>
    </source>
</evidence>
<dbReference type="Gene3D" id="3.30.200.20">
    <property type="entry name" value="Phosphorylase Kinase, domain 1"/>
    <property type="match status" value="1"/>
</dbReference>
<accession>U7QHD5</accession>
<dbReference type="SUPFAM" id="SSF56112">
    <property type="entry name" value="Protein kinase-like (PK-like)"/>
    <property type="match status" value="1"/>
</dbReference>
<dbReference type="Pfam" id="PF05419">
    <property type="entry name" value="GUN4"/>
    <property type="match status" value="1"/>
</dbReference>
<evidence type="ECO:0000256" key="3">
    <source>
        <dbReference type="ARBA" id="ARBA00022679"/>
    </source>
</evidence>
<keyword evidence="5" id="KW-0418">Kinase</keyword>
<keyword evidence="3 11" id="KW-0808">Transferase</keyword>
<evidence type="ECO:0000256" key="9">
    <source>
        <dbReference type="PROSITE-ProRule" id="PRU10141"/>
    </source>
</evidence>
<gene>
    <name evidence="11" type="ORF">M595_2740</name>
</gene>
<dbReference type="Pfam" id="PF00069">
    <property type="entry name" value="Pkinase"/>
    <property type="match status" value="1"/>
</dbReference>
<dbReference type="AlphaFoldDB" id="U7QHD5"/>
<dbReference type="GO" id="GO:0004674">
    <property type="term" value="F:protein serine/threonine kinase activity"/>
    <property type="evidence" value="ECO:0007669"/>
    <property type="project" value="UniProtKB-KW"/>
</dbReference>
<reference evidence="11 12" key="1">
    <citation type="journal article" date="2013" name="Front. Microbiol.">
        <title>Comparative genomic analyses of the cyanobacterium, Lyngbya aestuarii BL J, a powerful hydrogen producer.</title>
        <authorList>
            <person name="Kothari A."/>
            <person name="Vaughn M."/>
            <person name="Garcia-Pichel F."/>
        </authorList>
    </citation>
    <scope>NUCLEOTIDE SEQUENCE [LARGE SCALE GENOMIC DNA]</scope>
    <source>
        <strain evidence="11 12">BL J</strain>
    </source>
</reference>
<dbReference type="PANTHER" id="PTHR24363">
    <property type="entry name" value="SERINE/THREONINE PROTEIN KINASE"/>
    <property type="match status" value="1"/>
</dbReference>
<evidence type="ECO:0000256" key="8">
    <source>
        <dbReference type="ARBA" id="ARBA00048679"/>
    </source>
</evidence>
<dbReference type="InterPro" id="IPR011009">
    <property type="entry name" value="Kinase-like_dom_sf"/>
</dbReference>
<dbReference type="OrthoDB" id="437733at2"/>
<evidence type="ECO:0000256" key="2">
    <source>
        <dbReference type="ARBA" id="ARBA00022527"/>
    </source>
</evidence>
<dbReference type="InterPro" id="IPR037215">
    <property type="entry name" value="GUN4-like_sf"/>
</dbReference>
<evidence type="ECO:0000259" key="10">
    <source>
        <dbReference type="PROSITE" id="PS50011"/>
    </source>
</evidence>
<comment type="catalytic activity">
    <reaction evidence="8">
        <text>L-seryl-[protein] + ATP = O-phospho-L-seryl-[protein] + ADP + H(+)</text>
        <dbReference type="Rhea" id="RHEA:17989"/>
        <dbReference type="Rhea" id="RHEA-COMP:9863"/>
        <dbReference type="Rhea" id="RHEA-COMP:11604"/>
        <dbReference type="ChEBI" id="CHEBI:15378"/>
        <dbReference type="ChEBI" id="CHEBI:29999"/>
        <dbReference type="ChEBI" id="CHEBI:30616"/>
        <dbReference type="ChEBI" id="CHEBI:83421"/>
        <dbReference type="ChEBI" id="CHEBI:456216"/>
        <dbReference type="EC" id="2.7.11.1"/>
    </reaction>
</comment>
<dbReference type="EC" id="2.7.11.1" evidence="1"/>
<dbReference type="RefSeq" id="WP_023066486.1">
    <property type="nucleotide sequence ID" value="NZ_AUZM01000023.1"/>
</dbReference>
<evidence type="ECO:0000256" key="6">
    <source>
        <dbReference type="ARBA" id="ARBA00022840"/>
    </source>
</evidence>
<evidence type="ECO:0000313" key="11">
    <source>
        <dbReference type="EMBL" id="ERT07313.1"/>
    </source>
</evidence>
<dbReference type="Gene3D" id="1.10.10.1770">
    <property type="entry name" value="Gun4-like"/>
    <property type="match status" value="1"/>
</dbReference>
<dbReference type="SUPFAM" id="SSF140869">
    <property type="entry name" value="GUN4-like"/>
    <property type="match status" value="1"/>
</dbReference>
<dbReference type="CDD" id="cd14014">
    <property type="entry name" value="STKc_PknB_like"/>
    <property type="match status" value="1"/>
</dbReference>
<dbReference type="PANTHER" id="PTHR24363:SF0">
    <property type="entry name" value="SERINE_THREONINE KINASE LIKE DOMAIN CONTAINING 1"/>
    <property type="match status" value="1"/>
</dbReference>
<evidence type="ECO:0000313" key="12">
    <source>
        <dbReference type="Proteomes" id="UP000017127"/>
    </source>
</evidence>
<feature type="binding site" evidence="9">
    <location>
        <position position="65"/>
    </location>
    <ligand>
        <name>ATP</name>
        <dbReference type="ChEBI" id="CHEBI:30616"/>
    </ligand>
</feature>